<keyword evidence="6" id="KW-1185">Reference proteome</keyword>
<dbReference type="AlphaFoldDB" id="A0A931ACM1"/>
<keyword evidence="3" id="KW-0378">Hydrolase</keyword>
<dbReference type="GO" id="GO:0006508">
    <property type="term" value="P:proteolysis"/>
    <property type="evidence" value="ECO:0007669"/>
    <property type="project" value="UniProtKB-KW"/>
</dbReference>
<dbReference type="RefSeq" id="WP_195898061.1">
    <property type="nucleotide sequence ID" value="NZ_JADOGI010000083.1"/>
</dbReference>
<gene>
    <name evidence="5" type="ORF">ITP53_25980</name>
</gene>
<accession>A0A931ACM1</accession>
<evidence type="ECO:0000313" key="5">
    <source>
        <dbReference type="EMBL" id="MBF8189120.1"/>
    </source>
</evidence>
<keyword evidence="2 5" id="KW-0645">Protease</keyword>
<proteinExistence type="predicted"/>
<dbReference type="NCBIfam" id="TIGR01543">
    <property type="entry name" value="proheadase_HK97"/>
    <property type="match status" value="1"/>
</dbReference>
<dbReference type="Proteomes" id="UP000605361">
    <property type="component" value="Unassembled WGS sequence"/>
</dbReference>
<dbReference type="InterPro" id="IPR054613">
    <property type="entry name" value="Peptidase_S78_dom"/>
</dbReference>
<dbReference type="GO" id="GO:0008233">
    <property type="term" value="F:peptidase activity"/>
    <property type="evidence" value="ECO:0007669"/>
    <property type="project" value="UniProtKB-KW"/>
</dbReference>
<keyword evidence="1" id="KW-1188">Viral release from host cell</keyword>
<dbReference type="Pfam" id="PF04586">
    <property type="entry name" value="Peptidase_S78"/>
    <property type="match status" value="1"/>
</dbReference>
<sequence length="189" mass="20822">MSDSADIVYRSYVPDLEVRSAAKGGDGRTVVGLAVPYNSPQRIDARLTEQFARSAFNRQLEAAHRIPLTREHMAHGGTLIGKTILLRDDSAGLYGEWRISRTAVGDETLELIKDGVLSHLSVGFRSKQDRRLQDGTIERVTAELREVSVVLEGAYGDHAAVAEVRSIEEGLTRLEEARQIFANLPILPS</sequence>
<evidence type="ECO:0000256" key="1">
    <source>
        <dbReference type="ARBA" id="ARBA00022612"/>
    </source>
</evidence>
<evidence type="ECO:0000259" key="4">
    <source>
        <dbReference type="Pfam" id="PF04586"/>
    </source>
</evidence>
<dbReference type="InterPro" id="IPR006433">
    <property type="entry name" value="Prohead_protease"/>
</dbReference>
<evidence type="ECO:0000256" key="3">
    <source>
        <dbReference type="ARBA" id="ARBA00022801"/>
    </source>
</evidence>
<feature type="domain" description="Prohead serine protease" evidence="4">
    <location>
        <begin position="16"/>
        <end position="169"/>
    </location>
</feature>
<protein>
    <submittedName>
        <fullName evidence="5">HK97 family phage prohead protease</fullName>
    </submittedName>
</protein>
<evidence type="ECO:0000313" key="6">
    <source>
        <dbReference type="Proteomes" id="UP000605361"/>
    </source>
</evidence>
<organism evidence="5 6">
    <name type="scientific">Nonomuraea cypriaca</name>
    <dbReference type="NCBI Taxonomy" id="1187855"/>
    <lineage>
        <taxon>Bacteria</taxon>
        <taxon>Bacillati</taxon>
        <taxon>Actinomycetota</taxon>
        <taxon>Actinomycetes</taxon>
        <taxon>Streptosporangiales</taxon>
        <taxon>Streptosporangiaceae</taxon>
        <taxon>Nonomuraea</taxon>
    </lineage>
</organism>
<reference evidence="5" key="1">
    <citation type="submission" date="2020-11" db="EMBL/GenBank/DDBJ databases">
        <title>Whole-genome analyses of Nonomuraea sp. K274.</title>
        <authorList>
            <person name="Veyisoglu A."/>
        </authorList>
    </citation>
    <scope>NUCLEOTIDE SEQUENCE</scope>
    <source>
        <strain evidence="5">K274</strain>
    </source>
</reference>
<dbReference type="EMBL" id="JADOGI010000083">
    <property type="protein sequence ID" value="MBF8189120.1"/>
    <property type="molecule type" value="Genomic_DNA"/>
</dbReference>
<comment type="caution">
    <text evidence="5">The sequence shown here is derived from an EMBL/GenBank/DDBJ whole genome shotgun (WGS) entry which is preliminary data.</text>
</comment>
<evidence type="ECO:0000256" key="2">
    <source>
        <dbReference type="ARBA" id="ARBA00022670"/>
    </source>
</evidence>
<name>A0A931ACM1_9ACTN</name>